<dbReference type="Proteomes" id="UP000632774">
    <property type="component" value="Unassembled WGS sequence"/>
</dbReference>
<gene>
    <name evidence="3" type="ORF">IRJ18_07710</name>
</gene>
<keyword evidence="3" id="KW-0378">Hydrolase</keyword>
<dbReference type="PANTHER" id="PTHR46825">
    <property type="entry name" value="D-ALANYL-D-ALANINE-CARBOXYPEPTIDASE/ENDOPEPTIDASE AMPH"/>
    <property type="match status" value="1"/>
</dbReference>
<dbReference type="InterPro" id="IPR050491">
    <property type="entry name" value="AmpC-like"/>
</dbReference>
<keyword evidence="1" id="KW-0732">Signal</keyword>
<reference evidence="3 4" key="1">
    <citation type="submission" date="2020-10" db="EMBL/GenBank/DDBJ databases">
        <title>Mucilaginibacter mali sp. nov., isolated from rhizosphere soil of apple orchard.</title>
        <authorList>
            <person name="Lee J.-S."/>
            <person name="Kim H.S."/>
            <person name="Kim J.-S."/>
        </authorList>
    </citation>
    <scope>NUCLEOTIDE SEQUENCE [LARGE SCALE GENOMIC DNA]</scope>
    <source>
        <strain evidence="3 4">KCTC 23157</strain>
    </source>
</reference>
<feature type="signal peptide" evidence="1">
    <location>
        <begin position="1"/>
        <end position="20"/>
    </location>
</feature>
<dbReference type="InterPro" id="IPR012338">
    <property type="entry name" value="Beta-lactam/transpept-like"/>
</dbReference>
<dbReference type="EMBL" id="JADFFM010000001">
    <property type="protein sequence ID" value="MBE9666242.1"/>
    <property type="molecule type" value="Genomic_DNA"/>
</dbReference>
<organism evidence="3 4">
    <name type="scientific">Mucilaginibacter boryungensis</name>
    <dbReference type="NCBI Taxonomy" id="768480"/>
    <lineage>
        <taxon>Bacteria</taxon>
        <taxon>Pseudomonadati</taxon>
        <taxon>Bacteroidota</taxon>
        <taxon>Sphingobacteriia</taxon>
        <taxon>Sphingobacteriales</taxon>
        <taxon>Sphingobacteriaceae</taxon>
        <taxon>Mucilaginibacter</taxon>
    </lineage>
</organism>
<proteinExistence type="predicted"/>
<evidence type="ECO:0000259" key="2">
    <source>
        <dbReference type="Pfam" id="PF00144"/>
    </source>
</evidence>
<accession>A0ABR9XFT3</accession>
<dbReference type="Pfam" id="PF00144">
    <property type="entry name" value="Beta-lactamase"/>
    <property type="match status" value="1"/>
</dbReference>
<evidence type="ECO:0000256" key="1">
    <source>
        <dbReference type="SAM" id="SignalP"/>
    </source>
</evidence>
<dbReference type="Gene3D" id="3.40.710.10">
    <property type="entry name" value="DD-peptidase/beta-lactamase superfamily"/>
    <property type="match status" value="1"/>
</dbReference>
<dbReference type="InterPro" id="IPR001466">
    <property type="entry name" value="Beta-lactam-related"/>
</dbReference>
<dbReference type="SUPFAM" id="SSF56601">
    <property type="entry name" value="beta-lactamase/transpeptidase-like"/>
    <property type="match status" value="1"/>
</dbReference>
<name>A0ABR9XFT3_9SPHI</name>
<evidence type="ECO:0000313" key="3">
    <source>
        <dbReference type="EMBL" id="MBE9666242.1"/>
    </source>
</evidence>
<protein>
    <submittedName>
        <fullName evidence="3">Serine hydrolase</fullName>
    </submittedName>
</protein>
<dbReference type="RefSeq" id="WP_194105611.1">
    <property type="nucleotide sequence ID" value="NZ_JADFFM010000001.1"/>
</dbReference>
<sequence>MNKTALLLFLWVVAFSTSSGQSLPDSIQKKVDALFKKWSNPAKPGCTVGIIRNDSLIYAKGFGLANVELQIPNTPGSIYYMCSVSKQFTGYAIALLVQQGKIDPAADIHTYLPWMGDLGAKVTVQQLLNHTSGIRDDINLSEIIGLPVSGMLTDDVALEILRKQRSLNFVPGEKYTYSNSNYVLLATIVKAVTGQPFKDFVDQQIFKPLGMLHSRFVDNPDDVIVNRALSYSPNNKREFSNSLQNVYTMGDGGLFTNIPDMAKWAANYYSPTNQQVIKLMTERGMLNNGQRIKYGYGISNEESLDQRQYYHNGGLAGYRTVIAVYPDQKMAFLIFGNSGESDVVGRLDQLAALFIPNKKAPATSRPARRDSSLALVTNKAEAEQLTGSYYAENGYHVRLSLIRNKLWIDEQLMLAKDSANHYSLLNNPAVKYVFTDDTHAALYSPVLDKPMLLEKLIPVAPSPKLVSKYAGTYTSPELDYSFQLTQKNGELYFSALHRASSKVEFFRKGQLLTGDETFSYLQPITGPNGRFLGFELSKGNSFHIKFYKQ</sequence>
<evidence type="ECO:0000313" key="4">
    <source>
        <dbReference type="Proteomes" id="UP000632774"/>
    </source>
</evidence>
<feature type="domain" description="Beta-lactamase-related" evidence="2">
    <location>
        <begin position="42"/>
        <end position="346"/>
    </location>
</feature>
<keyword evidence="4" id="KW-1185">Reference proteome</keyword>
<comment type="caution">
    <text evidence="3">The sequence shown here is derived from an EMBL/GenBank/DDBJ whole genome shotgun (WGS) entry which is preliminary data.</text>
</comment>
<dbReference type="GO" id="GO:0016787">
    <property type="term" value="F:hydrolase activity"/>
    <property type="evidence" value="ECO:0007669"/>
    <property type="project" value="UniProtKB-KW"/>
</dbReference>
<feature type="chain" id="PRO_5045992700" evidence="1">
    <location>
        <begin position="21"/>
        <end position="549"/>
    </location>
</feature>
<dbReference type="PANTHER" id="PTHR46825:SF9">
    <property type="entry name" value="BETA-LACTAMASE-RELATED DOMAIN-CONTAINING PROTEIN"/>
    <property type="match status" value="1"/>
</dbReference>